<dbReference type="STRING" id="1802519.A2961_02380"/>
<dbReference type="EMBL" id="MGHF01000025">
    <property type="protein sequence ID" value="OGM62456.1"/>
    <property type="molecule type" value="Genomic_DNA"/>
</dbReference>
<name>A0A1F8BEG9_9BACT</name>
<sequence length="143" mass="17077">MISKQKYDLREILAQPIPQIEELKFHQDEFKTFENEESIVICRAKRNDILDPFIFYIHILHKVHPTIDNITSYVNTHTRLEHISEEGFLDIIDKRLTSLKNKQDFKLNGIFIDAVILTNKWNDESLLCETTEEHVFFNWWTTA</sequence>
<accession>A0A1F8BEG9</accession>
<evidence type="ECO:0000313" key="2">
    <source>
        <dbReference type="Proteomes" id="UP000177082"/>
    </source>
</evidence>
<reference evidence="1 2" key="1">
    <citation type="journal article" date="2016" name="Nat. Commun.">
        <title>Thousands of microbial genomes shed light on interconnected biogeochemical processes in an aquifer system.</title>
        <authorList>
            <person name="Anantharaman K."/>
            <person name="Brown C.T."/>
            <person name="Hug L.A."/>
            <person name="Sharon I."/>
            <person name="Castelle C.J."/>
            <person name="Probst A.J."/>
            <person name="Thomas B.C."/>
            <person name="Singh A."/>
            <person name="Wilkins M.J."/>
            <person name="Karaoz U."/>
            <person name="Brodie E.L."/>
            <person name="Williams K.H."/>
            <person name="Hubbard S.S."/>
            <person name="Banfield J.F."/>
        </authorList>
    </citation>
    <scope>NUCLEOTIDE SEQUENCE [LARGE SCALE GENOMIC DNA]</scope>
</reference>
<proteinExistence type="predicted"/>
<evidence type="ECO:0000313" key="1">
    <source>
        <dbReference type="EMBL" id="OGM62456.1"/>
    </source>
</evidence>
<dbReference type="AlphaFoldDB" id="A0A1F8BEG9"/>
<organism evidence="1 2">
    <name type="scientific">Candidatus Woesebacteria bacterium RIFCSPLOWO2_01_FULL_39_21</name>
    <dbReference type="NCBI Taxonomy" id="1802519"/>
    <lineage>
        <taxon>Bacteria</taxon>
        <taxon>Candidatus Woeseibacteriota</taxon>
    </lineage>
</organism>
<protein>
    <submittedName>
        <fullName evidence="1">Uncharacterized protein</fullName>
    </submittedName>
</protein>
<comment type="caution">
    <text evidence="1">The sequence shown here is derived from an EMBL/GenBank/DDBJ whole genome shotgun (WGS) entry which is preliminary data.</text>
</comment>
<dbReference type="Proteomes" id="UP000177082">
    <property type="component" value="Unassembled WGS sequence"/>
</dbReference>
<gene>
    <name evidence="1" type="ORF">A2961_02380</name>
</gene>